<organism evidence="11 12">
    <name type="scientific">Tothia fuscella</name>
    <dbReference type="NCBI Taxonomy" id="1048955"/>
    <lineage>
        <taxon>Eukaryota</taxon>
        <taxon>Fungi</taxon>
        <taxon>Dikarya</taxon>
        <taxon>Ascomycota</taxon>
        <taxon>Pezizomycotina</taxon>
        <taxon>Dothideomycetes</taxon>
        <taxon>Pleosporomycetidae</taxon>
        <taxon>Venturiales</taxon>
        <taxon>Cylindrosympodiaceae</taxon>
        <taxon>Tothia</taxon>
    </lineage>
</organism>
<feature type="transmembrane region" description="Helical" evidence="10">
    <location>
        <begin position="725"/>
        <end position="749"/>
    </location>
</feature>
<evidence type="ECO:0000256" key="5">
    <source>
        <dbReference type="ARBA" id="ARBA00022856"/>
    </source>
</evidence>
<dbReference type="EMBL" id="MU007056">
    <property type="protein sequence ID" value="KAF2428075.1"/>
    <property type="molecule type" value="Genomic_DNA"/>
</dbReference>
<gene>
    <name evidence="11" type="ORF">EJ08DRAFT_592399</name>
</gene>
<feature type="transmembrane region" description="Helical" evidence="10">
    <location>
        <begin position="470"/>
        <end position="489"/>
    </location>
</feature>
<keyword evidence="5" id="KW-0571">Peptide transport</keyword>
<keyword evidence="7 10" id="KW-1133">Transmembrane helix</keyword>
<sequence>MEKTTIFEERIGQVSPTSKFDDANAPTNSRDYGEPGDPNASPEALRELVTGIFTAEDDPTLSPWTFRTWFLGIGLAIFAAAMTTLSTFKPQPVNLNIIFVVVLSFVLGTACEKIVPRRGWLGRLLNPGPFNSKEHAAITIMAAAGGATPELSRSMSLAAQKLWYNQRPSAIVALCLVLSAQMLGYGVAGLLRSTLVYPTKMLWPACFPTATLLENFHKNKETSASRMRYFYVAFAAMFFWQPFPTYIMPVLGGISIFCLTMGRKSLLITNLFGGVMANEGLGVLSVSLDWSMIAGGSNPLWVPLYTLVNELAGYIISIFIYAGLYYSNHWEAKKYPFLSSMLFSKISSSKKYIPYSVAKILNEHHIVDPKLVAKMGLPDLTASYALALTTINIGIGATITHMLLWHYDDLKKAWSFLSIANLKRAIRPASWNWRFWSTQDKTLTMTREEADKIDPHYALMQSYSDIPNSWFIAVLVTFFSIGMMAIYVGNTTLPWWGFIVALSLSAVCLVFFSALTAMFGFGILAQPFIQMIGAYLIPGKPLANLYFATYGYNSLYMATALLRDLKFGQYVHLAPRCTFTMQMVGSLIGCTVSYFLMESITTSKRQVLTSIQGSNVWSGQYVQSQNTVAIAWGGFAKDLFSAGKKYQWVPFGFLIGFVAPVPLWLLHKVPALKFLKLHYWNTAIIGAMLGALSTGSHSAYLMYFVTGFFTQFYMRRYRHKWFMKYNYILCAGLDGGTNVIAFILTFAVFGGAGVDVNFPKYWGNNHQKNYDYCMSDPGLRFG</sequence>
<keyword evidence="3" id="KW-0813">Transport</keyword>
<feature type="transmembrane region" description="Helical" evidence="10">
    <location>
        <begin position="267"/>
        <end position="288"/>
    </location>
</feature>
<dbReference type="Pfam" id="PF03169">
    <property type="entry name" value="OPT"/>
    <property type="match status" value="1"/>
</dbReference>
<reference evidence="11" key="1">
    <citation type="journal article" date="2020" name="Stud. Mycol.">
        <title>101 Dothideomycetes genomes: a test case for predicting lifestyles and emergence of pathogens.</title>
        <authorList>
            <person name="Haridas S."/>
            <person name="Albert R."/>
            <person name="Binder M."/>
            <person name="Bloem J."/>
            <person name="Labutti K."/>
            <person name="Salamov A."/>
            <person name="Andreopoulos B."/>
            <person name="Baker S."/>
            <person name="Barry K."/>
            <person name="Bills G."/>
            <person name="Bluhm B."/>
            <person name="Cannon C."/>
            <person name="Castanera R."/>
            <person name="Culley D."/>
            <person name="Daum C."/>
            <person name="Ezra D."/>
            <person name="Gonzalez J."/>
            <person name="Henrissat B."/>
            <person name="Kuo A."/>
            <person name="Liang C."/>
            <person name="Lipzen A."/>
            <person name="Lutzoni F."/>
            <person name="Magnuson J."/>
            <person name="Mondo S."/>
            <person name="Nolan M."/>
            <person name="Ohm R."/>
            <person name="Pangilinan J."/>
            <person name="Park H.-J."/>
            <person name="Ramirez L."/>
            <person name="Alfaro M."/>
            <person name="Sun H."/>
            <person name="Tritt A."/>
            <person name="Yoshinaga Y."/>
            <person name="Zwiers L.-H."/>
            <person name="Turgeon B."/>
            <person name="Goodwin S."/>
            <person name="Spatafora J."/>
            <person name="Crous P."/>
            <person name="Grigoriev I."/>
        </authorList>
    </citation>
    <scope>NUCLEOTIDE SEQUENCE</scope>
    <source>
        <strain evidence="11">CBS 130266</strain>
    </source>
</reference>
<name>A0A9P4NMW9_9PEZI</name>
<evidence type="ECO:0000313" key="11">
    <source>
        <dbReference type="EMBL" id="KAF2428075.1"/>
    </source>
</evidence>
<evidence type="ECO:0000256" key="4">
    <source>
        <dbReference type="ARBA" id="ARBA00022692"/>
    </source>
</evidence>
<dbReference type="OrthoDB" id="9986677at2759"/>
<comment type="caution">
    <text evidence="11">The sequence shown here is derived from an EMBL/GenBank/DDBJ whole genome shotgun (WGS) entry which is preliminary data.</text>
</comment>
<feature type="region of interest" description="Disordered" evidence="9">
    <location>
        <begin position="1"/>
        <end position="41"/>
    </location>
</feature>
<keyword evidence="12" id="KW-1185">Reference proteome</keyword>
<feature type="transmembrane region" description="Helical" evidence="10">
    <location>
        <begin position="69"/>
        <end position="88"/>
    </location>
</feature>
<evidence type="ECO:0000256" key="3">
    <source>
        <dbReference type="ARBA" id="ARBA00022448"/>
    </source>
</evidence>
<dbReference type="Proteomes" id="UP000800235">
    <property type="component" value="Unassembled WGS sequence"/>
</dbReference>
<dbReference type="GO" id="GO:0035673">
    <property type="term" value="F:oligopeptide transmembrane transporter activity"/>
    <property type="evidence" value="ECO:0007669"/>
    <property type="project" value="InterPro"/>
</dbReference>
<dbReference type="GO" id="GO:0015031">
    <property type="term" value="P:protein transport"/>
    <property type="evidence" value="ECO:0007669"/>
    <property type="project" value="UniProtKB-KW"/>
</dbReference>
<comment type="similarity">
    <text evidence="2">Belongs to the oligopeptide OPT transporter family.</text>
</comment>
<feature type="transmembrane region" description="Helical" evidence="10">
    <location>
        <begin position="495"/>
        <end position="521"/>
    </location>
</feature>
<feature type="transmembrane region" description="Helical" evidence="10">
    <location>
        <begin position="679"/>
        <end position="704"/>
    </location>
</feature>
<feature type="transmembrane region" description="Helical" evidence="10">
    <location>
        <begin position="170"/>
        <end position="191"/>
    </location>
</feature>
<evidence type="ECO:0000313" key="12">
    <source>
        <dbReference type="Proteomes" id="UP000800235"/>
    </source>
</evidence>
<proteinExistence type="inferred from homology"/>
<accession>A0A9P4NMW9</accession>
<dbReference type="AlphaFoldDB" id="A0A9P4NMW9"/>
<comment type="subcellular location">
    <subcellularLocation>
        <location evidence="1">Membrane</location>
        <topology evidence="1">Multi-pass membrane protein</topology>
    </subcellularLocation>
</comment>
<evidence type="ECO:0000256" key="9">
    <source>
        <dbReference type="SAM" id="MobiDB-lite"/>
    </source>
</evidence>
<dbReference type="PANTHER" id="PTHR22601">
    <property type="entry name" value="ISP4 LIKE PROTEIN"/>
    <property type="match status" value="1"/>
</dbReference>
<evidence type="ECO:0000256" key="8">
    <source>
        <dbReference type="ARBA" id="ARBA00023136"/>
    </source>
</evidence>
<evidence type="ECO:0000256" key="7">
    <source>
        <dbReference type="ARBA" id="ARBA00022989"/>
    </source>
</evidence>
<feature type="transmembrane region" description="Helical" evidence="10">
    <location>
        <begin position="384"/>
        <end position="405"/>
    </location>
</feature>
<keyword evidence="8 10" id="KW-0472">Membrane</keyword>
<evidence type="ECO:0000256" key="6">
    <source>
        <dbReference type="ARBA" id="ARBA00022927"/>
    </source>
</evidence>
<keyword evidence="6" id="KW-0653">Protein transport</keyword>
<dbReference type="GO" id="GO:0016020">
    <property type="term" value="C:membrane"/>
    <property type="evidence" value="ECO:0007669"/>
    <property type="project" value="UniProtKB-SubCell"/>
</dbReference>
<dbReference type="InterPro" id="IPR004813">
    <property type="entry name" value="OPT"/>
</dbReference>
<keyword evidence="4 10" id="KW-0812">Transmembrane</keyword>
<dbReference type="NCBIfam" id="TIGR00728">
    <property type="entry name" value="OPT_sfam"/>
    <property type="match status" value="1"/>
</dbReference>
<feature type="compositionally biased region" description="Basic and acidic residues" evidence="9">
    <location>
        <begin position="1"/>
        <end position="11"/>
    </location>
</feature>
<feature type="transmembrane region" description="Helical" evidence="10">
    <location>
        <begin position="95"/>
        <end position="115"/>
    </location>
</feature>
<feature type="transmembrane region" description="Helical" evidence="10">
    <location>
        <begin position="648"/>
        <end position="667"/>
    </location>
</feature>
<protein>
    <submittedName>
        <fullName evidence="11">OPT superfamily oligopeptide transporter</fullName>
    </submittedName>
</protein>
<feature type="transmembrane region" description="Helical" evidence="10">
    <location>
        <begin position="300"/>
        <end position="326"/>
    </location>
</feature>
<evidence type="ECO:0000256" key="2">
    <source>
        <dbReference type="ARBA" id="ARBA00008807"/>
    </source>
</evidence>
<dbReference type="InterPro" id="IPR004648">
    <property type="entry name" value="Oligpept_transpt"/>
</dbReference>
<evidence type="ECO:0000256" key="1">
    <source>
        <dbReference type="ARBA" id="ARBA00004141"/>
    </source>
</evidence>
<evidence type="ECO:0000256" key="10">
    <source>
        <dbReference type="SAM" id="Phobius"/>
    </source>
</evidence>